<feature type="compositionally biased region" description="Polar residues" evidence="1">
    <location>
        <begin position="279"/>
        <end position="288"/>
    </location>
</feature>
<sequence length="397" mass="45323">MTASPSLNIESNSSSSNSPNKKRRRARSSNPVPAEPEATEKCLVTGDSVTESPIHLCHVFPELHWSNHPLLSRLEWAWGMKYDTIQMDTDSNTIPLRHDWRKLFESGRWALMPSMDMIDKLWDRWIKFPLSQGNVPSIEDMYNGAETFEYRLVPLFPDVPPISPRNKVEDVPKGKCDEDAGASTYSYPFDTLPPIFARVKPHFVIYDTGQKLEATFSEWTETTSIMACIYGVTYKKAEFANTVVYQTYCTWDRPAHPATFVTSPRRIDSRPRSGLITPGQLSSANQRASRPPKRFRISDDIDSVCLQPNVVRYATSLSRVSPCGSDVLIVGDSGWDTEVDPEFEKIHLRRVIKAVKRWVRECHREALSSGGWVSCFTHDEQVKRYRQEPARKMISTM</sequence>
<evidence type="ECO:0000313" key="3">
    <source>
        <dbReference type="EMBL" id="ETW79503.1"/>
    </source>
</evidence>
<dbReference type="eggNOG" id="ENOG502SQ8R">
    <property type="taxonomic scope" value="Eukaryota"/>
</dbReference>
<dbReference type="InParanoid" id="W4K0Z5"/>
<dbReference type="GeneID" id="20673543"/>
<dbReference type="OrthoDB" id="3133596at2759"/>
<dbReference type="EMBL" id="KI925460">
    <property type="protein sequence ID" value="ETW79503.1"/>
    <property type="molecule type" value="Genomic_DNA"/>
</dbReference>
<accession>W4K0Z5</accession>
<reference evidence="3 4" key="1">
    <citation type="journal article" date="2012" name="New Phytol.">
        <title>Insight into trade-off between wood decay and parasitism from the genome of a fungal forest pathogen.</title>
        <authorList>
            <person name="Olson A."/>
            <person name="Aerts A."/>
            <person name="Asiegbu F."/>
            <person name="Belbahri L."/>
            <person name="Bouzid O."/>
            <person name="Broberg A."/>
            <person name="Canback B."/>
            <person name="Coutinho P.M."/>
            <person name="Cullen D."/>
            <person name="Dalman K."/>
            <person name="Deflorio G."/>
            <person name="van Diepen L.T."/>
            <person name="Dunand C."/>
            <person name="Duplessis S."/>
            <person name="Durling M."/>
            <person name="Gonthier P."/>
            <person name="Grimwood J."/>
            <person name="Fossdal C.G."/>
            <person name="Hansson D."/>
            <person name="Henrissat B."/>
            <person name="Hietala A."/>
            <person name="Himmelstrand K."/>
            <person name="Hoffmeister D."/>
            <person name="Hogberg N."/>
            <person name="James T.Y."/>
            <person name="Karlsson M."/>
            <person name="Kohler A."/>
            <person name="Kues U."/>
            <person name="Lee Y.H."/>
            <person name="Lin Y.C."/>
            <person name="Lind M."/>
            <person name="Lindquist E."/>
            <person name="Lombard V."/>
            <person name="Lucas S."/>
            <person name="Lunden K."/>
            <person name="Morin E."/>
            <person name="Murat C."/>
            <person name="Park J."/>
            <person name="Raffaello T."/>
            <person name="Rouze P."/>
            <person name="Salamov A."/>
            <person name="Schmutz J."/>
            <person name="Solheim H."/>
            <person name="Stahlberg J."/>
            <person name="Velez H."/>
            <person name="de Vries R.P."/>
            <person name="Wiebenga A."/>
            <person name="Woodward S."/>
            <person name="Yakovlev I."/>
            <person name="Garbelotto M."/>
            <person name="Martin F."/>
            <person name="Grigoriev I.V."/>
            <person name="Stenlid J."/>
        </authorList>
    </citation>
    <scope>NUCLEOTIDE SEQUENCE [LARGE SCALE GENOMIC DNA]</scope>
    <source>
        <strain evidence="3 4">TC 32-1</strain>
    </source>
</reference>
<protein>
    <recommendedName>
        <fullName evidence="2">HNH nuclease domain-containing protein</fullName>
    </recommendedName>
</protein>
<evidence type="ECO:0000313" key="4">
    <source>
        <dbReference type="Proteomes" id="UP000030671"/>
    </source>
</evidence>
<organism evidence="3 4">
    <name type="scientific">Heterobasidion irregulare (strain TC 32-1)</name>
    <dbReference type="NCBI Taxonomy" id="747525"/>
    <lineage>
        <taxon>Eukaryota</taxon>
        <taxon>Fungi</taxon>
        <taxon>Dikarya</taxon>
        <taxon>Basidiomycota</taxon>
        <taxon>Agaricomycotina</taxon>
        <taxon>Agaricomycetes</taxon>
        <taxon>Russulales</taxon>
        <taxon>Bondarzewiaceae</taxon>
        <taxon>Heterobasidion</taxon>
        <taxon>Heterobasidion annosum species complex</taxon>
    </lineage>
</organism>
<name>W4K0Z5_HETIT</name>
<dbReference type="AlphaFoldDB" id="W4K0Z5"/>
<dbReference type="Pfam" id="PF13391">
    <property type="entry name" value="HNH_2"/>
    <property type="match status" value="1"/>
</dbReference>
<gene>
    <name evidence="3" type="ORF">HETIRDRAFT_419214</name>
</gene>
<feature type="domain" description="HNH nuclease" evidence="2">
    <location>
        <begin position="42"/>
        <end position="111"/>
    </location>
</feature>
<dbReference type="InterPro" id="IPR003615">
    <property type="entry name" value="HNH_nuc"/>
</dbReference>
<dbReference type="RefSeq" id="XP_009548086.1">
    <property type="nucleotide sequence ID" value="XM_009549791.1"/>
</dbReference>
<dbReference type="KEGG" id="hir:HETIRDRAFT_419214"/>
<dbReference type="HOGENOM" id="CLU_045560_0_0_1"/>
<evidence type="ECO:0000259" key="2">
    <source>
        <dbReference type="Pfam" id="PF13391"/>
    </source>
</evidence>
<feature type="region of interest" description="Disordered" evidence="1">
    <location>
        <begin position="263"/>
        <end position="289"/>
    </location>
</feature>
<keyword evidence="4" id="KW-1185">Reference proteome</keyword>
<evidence type="ECO:0000256" key="1">
    <source>
        <dbReference type="SAM" id="MobiDB-lite"/>
    </source>
</evidence>
<feature type="compositionally biased region" description="Polar residues" evidence="1">
    <location>
        <begin position="1"/>
        <end position="10"/>
    </location>
</feature>
<dbReference type="Proteomes" id="UP000030671">
    <property type="component" value="Unassembled WGS sequence"/>
</dbReference>
<feature type="region of interest" description="Disordered" evidence="1">
    <location>
        <begin position="1"/>
        <end position="39"/>
    </location>
</feature>
<proteinExistence type="predicted"/>